<evidence type="ECO:0000256" key="2">
    <source>
        <dbReference type="SAM" id="MobiDB-lite"/>
    </source>
</evidence>
<gene>
    <name evidence="3" type="ORF">SCF082_LOCUS18323</name>
</gene>
<dbReference type="SMART" id="SM00368">
    <property type="entry name" value="LRR_RI"/>
    <property type="match status" value="6"/>
</dbReference>
<keyword evidence="1" id="KW-0677">Repeat</keyword>
<protein>
    <submittedName>
        <fullName evidence="3">LRR and CARD domains-containing protein 3 (Nucleotide-binding oligomerization domain protein 3</fullName>
    </submittedName>
</protein>
<dbReference type="Pfam" id="PF13516">
    <property type="entry name" value="LRR_6"/>
    <property type="match status" value="4"/>
</dbReference>
<feature type="region of interest" description="Disordered" evidence="2">
    <location>
        <begin position="294"/>
        <end position="313"/>
    </location>
</feature>
<accession>A0ABP0KQ40</accession>
<dbReference type="InterPro" id="IPR001611">
    <property type="entry name" value="Leu-rich_rpt"/>
</dbReference>
<dbReference type="Proteomes" id="UP001642464">
    <property type="component" value="Unassembled WGS sequence"/>
</dbReference>
<dbReference type="Gene3D" id="3.80.10.10">
    <property type="entry name" value="Ribonuclease Inhibitor"/>
    <property type="match status" value="2"/>
</dbReference>
<evidence type="ECO:0000256" key="1">
    <source>
        <dbReference type="ARBA" id="ARBA00022737"/>
    </source>
</evidence>
<dbReference type="InterPro" id="IPR052201">
    <property type="entry name" value="LRR-containing_regulator"/>
</dbReference>
<dbReference type="SUPFAM" id="SSF52047">
    <property type="entry name" value="RNI-like"/>
    <property type="match status" value="2"/>
</dbReference>
<dbReference type="PANTHER" id="PTHR24111:SF0">
    <property type="entry name" value="LEUCINE-RICH REPEAT-CONTAINING PROTEIN"/>
    <property type="match status" value="1"/>
</dbReference>
<proteinExistence type="predicted"/>
<dbReference type="InterPro" id="IPR032675">
    <property type="entry name" value="LRR_dom_sf"/>
</dbReference>
<sequence length="444" mass="49487">MQNVTRSTLGMSSRRFLVSWSDLRPQRLKNRQTNLTLQMCFQDALEFRTGLADLLKKNSHPTKLNFWCGRLGDAEVEALADALKKNTAITMIDLTWNKIGDAGAKALAEMLKVNTTLRVLGLGANQIGDVGFEALADALQHNKTLSKLILDTDNSEAWNRIRERLKANREAAVEALAEALKHNKTLPKLDLATYGFGVAEVQVLAEALQFNTTLTNLNLSGLQIGDESAEALAAALRHNKTLTKLHLGANQIGRWGFEALANALQHNKTLTNLDFNRDHFGHYESRHRQGLIHPTGPPVILSPSPAKMEGEGGGGVRRIAAQVGLTEILKTFDARRSLKFGDWMSLVDAQMADLSYASTVVKDAVDWCYKQQQLNLDGNPLLCKRTYNNGLLKGMLAMPTALVPMFDVEEDEKVIHLVFLWFLYLQQAVKMYHFALSLLLWWKA</sequence>
<dbReference type="PANTHER" id="PTHR24111">
    <property type="entry name" value="LEUCINE-RICH REPEAT-CONTAINING PROTEIN 34"/>
    <property type="match status" value="1"/>
</dbReference>
<evidence type="ECO:0000313" key="4">
    <source>
        <dbReference type="Proteomes" id="UP001642464"/>
    </source>
</evidence>
<comment type="caution">
    <text evidence="3">The sequence shown here is derived from an EMBL/GenBank/DDBJ whole genome shotgun (WGS) entry which is preliminary data.</text>
</comment>
<name>A0ABP0KQ40_9DINO</name>
<evidence type="ECO:0000313" key="3">
    <source>
        <dbReference type="EMBL" id="CAK9028355.1"/>
    </source>
</evidence>
<reference evidence="3 4" key="1">
    <citation type="submission" date="2024-02" db="EMBL/GenBank/DDBJ databases">
        <authorList>
            <person name="Chen Y."/>
            <person name="Shah S."/>
            <person name="Dougan E. K."/>
            <person name="Thang M."/>
            <person name="Chan C."/>
        </authorList>
    </citation>
    <scope>NUCLEOTIDE SEQUENCE [LARGE SCALE GENOMIC DNA]</scope>
</reference>
<keyword evidence="4" id="KW-1185">Reference proteome</keyword>
<organism evidence="3 4">
    <name type="scientific">Durusdinium trenchii</name>
    <dbReference type="NCBI Taxonomy" id="1381693"/>
    <lineage>
        <taxon>Eukaryota</taxon>
        <taxon>Sar</taxon>
        <taxon>Alveolata</taxon>
        <taxon>Dinophyceae</taxon>
        <taxon>Suessiales</taxon>
        <taxon>Symbiodiniaceae</taxon>
        <taxon>Durusdinium</taxon>
    </lineage>
</organism>
<dbReference type="EMBL" id="CAXAMM010012225">
    <property type="protein sequence ID" value="CAK9028355.1"/>
    <property type="molecule type" value="Genomic_DNA"/>
</dbReference>